<comment type="caution">
    <text evidence="2">The sequence shown here is derived from an EMBL/GenBank/DDBJ whole genome shotgun (WGS) entry which is preliminary data.</text>
</comment>
<keyword evidence="1" id="KW-0472">Membrane</keyword>
<protein>
    <submittedName>
        <fullName evidence="2">Uncharacterized protein</fullName>
    </submittedName>
</protein>
<organism evidence="2 3">
    <name type="scientific">Mycobacteroides salmoniphilum</name>
    <dbReference type="NCBI Taxonomy" id="404941"/>
    <lineage>
        <taxon>Bacteria</taxon>
        <taxon>Bacillati</taxon>
        <taxon>Actinomycetota</taxon>
        <taxon>Actinomycetes</taxon>
        <taxon>Mycobacteriales</taxon>
        <taxon>Mycobacteriaceae</taxon>
        <taxon>Mycobacteroides</taxon>
    </lineage>
</organism>
<reference evidence="2 3" key="1">
    <citation type="journal article" date="2019" name="Sci. Rep.">
        <title>Extended insight into the Mycobacterium chelonae-abscessus complex through whole genome sequencing of Mycobacterium salmoniphilum outbreak and Mycobacterium salmoniphilum-like strains.</title>
        <authorList>
            <person name="Behra P.R.K."/>
            <person name="Das S."/>
            <person name="Pettersson B.M.F."/>
            <person name="Shirreff L."/>
            <person name="DuCote T."/>
            <person name="Jacobsson K.G."/>
            <person name="Ennis D.G."/>
            <person name="Kirsebom L.A."/>
        </authorList>
    </citation>
    <scope>NUCLEOTIDE SEQUENCE [LARGE SCALE GENOMIC DNA]</scope>
    <source>
        <strain evidence="2 3">DE 4585</strain>
    </source>
</reference>
<keyword evidence="1" id="KW-1133">Transmembrane helix</keyword>
<dbReference type="AlphaFoldDB" id="A0A4R8S3J6"/>
<dbReference type="RefSeq" id="WP_134067142.1">
    <property type="nucleotide sequence ID" value="NZ_PECG01000005.1"/>
</dbReference>
<name>A0A4R8S3J6_9MYCO</name>
<dbReference type="Proteomes" id="UP000295117">
    <property type="component" value="Unassembled WGS sequence"/>
</dbReference>
<sequence precursor="true">MTRQCTGQRARMLIRAVSATGLVTVAVIAADALPGPPVAVAGPAAVGGAQGVIDMLTSEGYRVIVTKVGGRDIEDCTVRSILTQSPVQHLHTSDIRPAPAREQEPPDFKMAYVTLNCA</sequence>
<dbReference type="EMBL" id="PECH01000004">
    <property type="protein sequence ID" value="TDZ85400.1"/>
    <property type="molecule type" value="Genomic_DNA"/>
</dbReference>
<evidence type="ECO:0000313" key="3">
    <source>
        <dbReference type="Proteomes" id="UP000295117"/>
    </source>
</evidence>
<accession>A0A4R8S3J6</accession>
<feature type="transmembrane region" description="Helical" evidence="1">
    <location>
        <begin position="12"/>
        <end position="30"/>
    </location>
</feature>
<proteinExistence type="predicted"/>
<keyword evidence="1" id="KW-0812">Transmembrane</keyword>
<gene>
    <name evidence="2" type="ORF">DE4585_00718</name>
</gene>
<evidence type="ECO:0000256" key="1">
    <source>
        <dbReference type="SAM" id="Phobius"/>
    </source>
</evidence>
<evidence type="ECO:0000313" key="2">
    <source>
        <dbReference type="EMBL" id="TDZ85400.1"/>
    </source>
</evidence>